<reference evidence="2" key="1">
    <citation type="submission" date="2010-11" db="EMBL/GenBank/DDBJ databases">
        <title>The complete sequence of plasmid of Oceanithermus profundus DSM 14977.</title>
        <authorList>
            <consortium name="US DOE Joint Genome Institute (JGI-PGF)"/>
            <person name="Lucas S."/>
            <person name="Copeland A."/>
            <person name="Lapidus A."/>
            <person name="Bruce D."/>
            <person name="Goodwin L."/>
            <person name="Pitluck S."/>
            <person name="Kyrpides N."/>
            <person name="Mavromatis K."/>
            <person name="Pagani I."/>
            <person name="Ivanova N."/>
            <person name="Zhang X."/>
            <person name="Brettin T."/>
            <person name="Detter J.C."/>
            <person name="Tapia R."/>
            <person name="Han C."/>
            <person name="Land M."/>
            <person name="Hauser L."/>
            <person name="Markowitz V."/>
            <person name="Cheng J.-F."/>
            <person name="Hugenholtz P."/>
            <person name="Woyke T."/>
            <person name="Wu D."/>
            <person name="Tindall B."/>
            <person name="Faehnrich R."/>
            <person name="Brambilla E."/>
            <person name="Klenk H.-P."/>
            <person name="Eisen J.A."/>
        </authorList>
    </citation>
    <scope>NUCLEOTIDE SEQUENCE [LARGE SCALE GENOMIC DNA]</scope>
    <source>
        <strain evidence="2">DSM 14977 / NBRC 100410 / VKM B-2274 / 506</strain>
        <plasmid evidence="2">Plasmid pOCEPR01</plasmid>
    </source>
</reference>
<evidence type="ECO:0000313" key="1">
    <source>
        <dbReference type="EMBL" id="ADR37752.1"/>
    </source>
</evidence>
<dbReference type="EMBL" id="CP002362">
    <property type="protein sequence ID" value="ADR37752.1"/>
    <property type="molecule type" value="Genomic_DNA"/>
</dbReference>
<dbReference type="HOGENOM" id="CLU_833763_0_0_0"/>
<protein>
    <submittedName>
        <fullName evidence="1">Uncharacterized protein</fullName>
    </submittedName>
</protein>
<dbReference type="eggNOG" id="ENOG503458F">
    <property type="taxonomic scope" value="Bacteria"/>
</dbReference>
<organism evidence="1 2">
    <name type="scientific">Oceanithermus profundus (strain DSM 14977 / NBRC 100410 / VKM B-2274 / 506)</name>
    <dbReference type="NCBI Taxonomy" id="670487"/>
    <lineage>
        <taxon>Bacteria</taxon>
        <taxon>Thermotogati</taxon>
        <taxon>Deinococcota</taxon>
        <taxon>Deinococci</taxon>
        <taxon>Thermales</taxon>
        <taxon>Thermaceae</taxon>
        <taxon>Oceanithermus</taxon>
    </lineage>
</organism>
<gene>
    <name evidence="1" type="ordered locus">Ocepr_2304</name>
</gene>
<name>E4UAW7_OCEP5</name>
<evidence type="ECO:0000313" key="2">
    <source>
        <dbReference type="Proteomes" id="UP000008722"/>
    </source>
</evidence>
<proteinExistence type="predicted"/>
<reference evidence="1 2" key="2">
    <citation type="journal article" date="2011" name="Stand. Genomic Sci.">
        <title>Complete genome sequence of Oceanithermus profundus type strain (506).</title>
        <authorList>
            <person name="Pati A."/>
            <person name="Zhang X."/>
            <person name="Lapidus A."/>
            <person name="Nolan M."/>
            <person name="Lucas S."/>
            <person name="Del Rio T.G."/>
            <person name="Tice H."/>
            <person name="Cheng J.F."/>
            <person name="Tapia R."/>
            <person name="Han C."/>
            <person name="Goodwin L."/>
            <person name="Pitluck S."/>
            <person name="Liolios K."/>
            <person name="Pagani I."/>
            <person name="Ivanova N."/>
            <person name="Mavromatis K."/>
            <person name="Chen A."/>
            <person name="Palaniappan K."/>
            <person name="Hauser L."/>
            <person name="Jeffries C.D."/>
            <person name="Brambilla E.M."/>
            <person name="Rohl A."/>
            <person name="Mwirichia R."/>
            <person name="Rohde M."/>
            <person name="Tindall B.J."/>
            <person name="Sikorski J."/>
            <person name="Wirth R."/>
            <person name="Goker M."/>
            <person name="Woyke T."/>
            <person name="Detter J.C."/>
            <person name="Bristow J."/>
            <person name="Eisen J.A."/>
            <person name="Markowitz V."/>
            <person name="Hugenholtz P."/>
            <person name="Kyrpides N.C."/>
            <person name="Klenk H.P."/>
            <person name="Land M."/>
        </authorList>
    </citation>
    <scope>NUCLEOTIDE SEQUENCE [LARGE SCALE GENOMIC DNA]</scope>
    <source>
        <strain evidence="2">DSM 14977 / NBRC 100410 / VKM B-2274 / 506</strain>
        <plasmid evidence="2">Plasmid pOCEPR01</plasmid>
    </source>
</reference>
<keyword evidence="1" id="KW-0614">Plasmid</keyword>
<dbReference type="Proteomes" id="UP000008722">
    <property type="component" value="Plasmid pOCEPR01"/>
</dbReference>
<keyword evidence="2" id="KW-1185">Reference proteome</keyword>
<dbReference type="AlphaFoldDB" id="E4UAW7"/>
<geneLocation type="plasmid" evidence="1 2">
    <name>pOCEPR01</name>
</geneLocation>
<sequence length="333" mass="37160">MPFAQSRTVNSPPSFLRGIAQPKDLWVAGETTRAWDRVLPRDRKAFALELARELLAGRHVGRTRQAREHAERVLHYLVYLGLQQAQRSRQRRASEVAVHVVQSLAAVRLWPEAKPETARKRFGVALRRLASLGLVRHRGHVADLRSSSGRILYDGTVVRVRLRPGQVGGFLPEDFTHPWRDLAADLAAGRTAKALIRAREVSHTSTEERDFKTNTLKDLGFSSPSRVLASVDTWETSLPPKPSRGQMRDAIVDLELVEEARHLAVDRVARMMAAALDDAASVRYFAGLLWRALRSGRLYALAQQLERLMAEVEEGGVRKPGALLASRMGKLAA</sequence>
<dbReference type="KEGG" id="opr:Ocepr_2304"/>
<accession>E4UAW7</accession>